<dbReference type="GO" id="GO:0016567">
    <property type="term" value="P:protein ubiquitination"/>
    <property type="evidence" value="ECO:0007669"/>
    <property type="project" value="UniProtKB-UniRule"/>
</dbReference>
<feature type="domain" description="SKP1 component POZ" evidence="6">
    <location>
        <begin position="2"/>
        <end position="61"/>
    </location>
</feature>
<reference evidence="7 8" key="1">
    <citation type="journal article" date="2021" name="Hortic Res">
        <title>Chromosome-scale assembly of the Dendrobium chrysotoxum genome enhances the understanding of orchid evolution.</title>
        <authorList>
            <person name="Zhang Y."/>
            <person name="Zhang G.Q."/>
            <person name="Zhang D."/>
            <person name="Liu X.D."/>
            <person name="Xu X.Y."/>
            <person name="Sun W.H."/>
            <person name="Yu X."/>
            <person name="Zhu X."/>
            <person name="Wang Z.W."/>
            <person name="Zhao X."/>
            <person name="Zhong W.Y."/>
            <person name="Chen H."/>
            <person name="Yin W.L."/>
            <person name="Huang T."/>
            <person name="Niu S.C."/>
            <person name="Liu Z.J."/>
        </authorList>
    </citation>
    <scope>NUCLEOTIDE SEQUENCE [LARGE SCALE GENOMIC DNA]</scope>
    <source>
        <strain evidence="7">Lindl</strain>
    </source>
</reference>
<evidence type="ECO:0000259" key="6">
    <source>
        <dbReference type="Pfam" id="PF03931"/>
    </source>
</evidence>
<dbReference type="GO" id="GO:0009867">
    <property type="term" value="P:jasmonic acid mediated signaling pathway"/>
    <property type="evidence" value="ECO:0007669"/>
    <property type="project" value="UniProtKB-ARBA"/>
</dbReference>
<comment type="pathway">
    <text evidence="1 4">Protein modification; protein ubiquitination.</text>
</comment>
<evidence type="ECO:0000256" key="3">
    <source>
        <dbReference type="ARBA" id="ARBA00022786"/>
    </source>
</evidence>
<gene>
    <name evidence="7" type="ORF">IEQ34_000693</name>
</gene>
<dbReference type="EMBL" id="JAGFBR010000001">
    <property type="protein sequence ID" value="KAH0470970.1"/>
    <property type="molecule type" value="Genomic_DNA"/>
</dbReference>
<dbReference type="SUPFAM" id="SSF81382">
    <property type="entry name" value="Skp1 dimerisation domain-like"/>
    <property type="match status" value="1"/>
</dbReference>
<dbReference type="InterPro" id="IPR016072">
    <property type="entry name" value="Skp1_comp_dimer"/>
</dbReference>
<comment type="similarity">
    <text evidence="2 4">Belongs to the SKP1 family.</text>
</comment>
<dbReference type="CDD" id="cd18322">
    <property type="entry name" value="BTB_POZ_SKP1"/>
    <property type="match status" value="1"/>
</dbReference>
<dbReference type="InterPro" id="IPR016897">
    <property type="entry name" value="SKP1"/>
</dbReference>
<name>A0AAV7H9Q6_DENCH</name>
<dbReference type="PANTHER" id="PTHR11165">
    <property type="entry name" value="SKP1"/>
    <property type="match status" value="1"/>
</dbReference>
<dbReference type="InterPro" id="IPR036296">
    <property type="entry name" value="SKP1-like_dim_sf"/>
</dbReference>
<dbReference type="Pfam" id="PF03931">
    <property type="entry name" value="Skp1_POZ"/>
    <property type="match status" value="1"/>
</dbReference>
<dbReference type="Pfam" id="PF01466">
    <property type="entry name" value="Skp1"/>
    <property type="match status" value="1"/>
</dbReference>
<dbReference type="AlphaFoldDB" id="A0AAV7H9Q6"/>
<protein>
    <recommendedName>
        <fullName evidence="4">SKP1-like protein</fullName>
    </recommendedName>
</protein>
<dbReference type="Proteomes" id="UP000775213">
    <property type="component" value="Unassembled WGS sequence"/>
</dbReference>
<comment type="function">
    <text evidence="4">Involved in ubiquitination and subsequent proteasomal degradation of target proteins. Together with CUL1, RBX1 and a F-box protein, it forms a SCF E3 ubiquitin ligase complex. The functional specificity of this complex depends on the type of F-box protein. In the SCF complex, it serves as an adapter that links the F-box protein to CUL1.</text>
</comment>
<evidence type="ECO:0000256" key="4">
    <source>
        <dbReference type="PIRNR" id="PIRNR028729"/>
    </source>
</evidence>
<organism evidence="7 8">
    <name type="scientific">Dendrobium chrysotoxum</name>
    <name type="common">Orchid</name>
    <dbReference type="NCBI Taxonomy" id="161865"/>
    <lineage>
        <taxon>Eukaryota</taxon>
        <taxon>Viridiplantae</taxon>
        <taxon>Streptophyta</taxon>
        <taxon>Embryophyta</taxon>
        <taxon>Tracheophyta</taxon>
        <taxon>Spermatophyta</taxon>
        <taxon>Magnoliopsida</taxon>
        <taxon>Liliopsida</taxon>
        <taxon>Asparagales</taxon>
        <taxon>Orchidaceae</taxon>
        <taxon>Epidendroideae</taxon>
        <taxon>Malaxideae</taxon>
        <taxon>Dendrobiinae</taxon>
        <taxon>Dendrobium</taxon>
    </lineage>
</organism>
<dbReference type="InterPro" id="IPR011333">
    <property type="entry name" value="SKP1/BTB/POZ_sf"/>
</dbReference>
<evidence type="ECO:0000313" key="8">
    <source>
        <dbReference type="Proteomes" id="UP000775213"/>
    </source>
</evidence>
<evidence type="ECO:0000313" key="7">
    <source>
        <dbReference type="EMBL" id="KAH0470970.1"/>
    </source>
</evidence>
<feature type="domain" description="SKP1 component dimerisation" evidence="5">
    <location>
        <begin position="97"/>
        <end position="144"/>
    </location>
</feature>
<dbReference type="SUPFAM" id="SSF54695">
    <property type="entry name" value="POZ domain"/>
    <property type="match status" value="1"/>
</dbReference>
<comment type="subunit">
    <text evidence="4">Part of a SCF (SKP1-cullin-F-box) protein ligase complex.</text>
</comment>
<dbReference type="SMART" id="SM00512">
    <property type="entry name" value="Skp1"/>
    <property type="match status" value="1"/>
</dbReference>
<dbReference type="Gene3D" id="3.30.710.10">
    <property type="entry name" value="Potassium Channel Kv1.1, Chain A"/>
    <property type="match status" value="1"/>
</dbReference>
<dbReference type="InterPro" id="IPR016073">
    <property type="entry name" value="Skp1_comp_POZ"/>
</dbReference>
<keyword evidence="3 4" id="KW-0833">Ubl conjugation pathway</keyword>
<keyword evidence="8" id="KW-1185">Reference proteome</keyword>
<dbReference type="PIRSF" id="PIRSF028729">
    <property type="entry name" value="E3_ubiquit_lig_SCF_Skp"/>
    <property type="match status" value="1"/>
</dbReference>
<comment type="caution">
    <text evidence="7">The sequence shown here is derived from an EMBL/GenBank/DDBJ whole genome shotgun (WGS) entry which is preliminary data.</text>
</comment>
<evidence type="ECO:0000256" key="1">
    <source>
        <dbReference type="ARBA" id="ARBA00004906"/>
    </source>
</evidence>
<dbReference type="InterPro" id="IPR001232">
    <property type="entry name" value="SKP1-like"/>
</dbReference>
<evidence type="ECO:0000256" key="2">
    <source>
        <dbReference type="ARBA" id="ARBA00009993"/>
    </source>
</evidence>
<proteinExistence type="inferred from homology"/>
<evidence type="ECO:0000259" key="5">
    <source>
        <dbReference type="Pfam" id="PF01466"/>
    </source>
</evidence>
<dbReference type="FunFam" id="3.30.710.10:FF:000026">
    <property type="entry name" value="E3 ubiquitin ligase complex SCF subunit"/>
    <property type="match status" value="1"/>
</dbReference>
<accession>A0AAV7H9Q6</accession>
<dbReference type="GO" id="GO:0006511">
    <property type="term" value="P:ubiquitin-dependent protein catabolic process"/>
    <property type="evidence" value="ECO:0007669"/>
    <property type="project" value="InterPro"/>
</dbReference>
<sequence>MKKIRMMGCDGKKVVVEEEVAMMSETIRHIIEDNCAKNVIPISNVTSSVLSYVFHYCKNHLESSNTDDLEEFDNEFVDVDVNTLYDLLIAANYLNVKDLLDLVCQKVANLIRGKSPEEIRLTFNIENDFTPEEEEAIRNENSWAFE</sequence>